<evidence type="ECO:0000256" key="4">
    <source>
        <dbReference type="ARBA" id="ARBA00023125"/>
    </source>
</evidence>
<dbReference type="Proteomes" id="UP000501374">
    <property type="component" value="Chromosome"/>
</dbReference>
<accession>A0A6H0TMT6</accession>
<evidence type="ECO:0000259" key="6">
    <source>
        <dbReference type="Pfam" id="PF01609"/>
    </source>
</evidence>
<keyword evidence="4" id="KW-0238">DNA-binding</keyword>
<dbReference type="GO" id="GO:0004803">
    <property type="term" value="F:transposase activity"/>
    <property type="evidence" value="ECO:0007669"/>
    <property type="project" value="InterPro"/>
</dbReference>
<keyword evidence="5" id="KW-0233">DNA recombination</keyword>
<reference evidence="8" key="1">
    <citation type="submission" date="2019-02" db="EMBL/GenBank/DDBJ databases">
        <title>Structural and Functional analysis of Lanthipeptide from Bacillus thuringiensis serovar andalousiensis B23193.</title>
        <authorList>
            <person name="Andreeva J.V."/>
            <person name="Grigoreva A."/>
        </authorList>
    </citation>
    <scope>NUCLEOTIDE SEQUENCE [LARGE SCALE GENOMIC DNA]</scope>
    <source>
        <strain evidence="8">B23193</strain>
    </source>
</reference>
<dbReference type="GO" id="GO:0003677">
    <property type="term" value="F:DNA binding"/>
    <property type="evidence" value="ECO:0007669"/>
    <property type="project" value="UniProtKB-KW"/>
</dbReference>
<gene>
    <name evidence="7" type="ORF">EVG22_31360</name>
</gene>
<dbReference type="GO" id="GO:0006313">
    <property type="term" value="P:DNA transposition"/>
    <property type="evidence" value="ECO:0007669"/>
    <property type="project" value="InterPro"/>
</dbReference>
<feature type="domain" description="Transposase IS4-like" evidence="6">
    <location>
        <begin position="120"/>
        <end position="385"/>
    </location>
</feature>
<dbReference type="InterPro" id="IPR002559">
    <property type="entry name" value="Transposase_11"/>
</dbReference>
<evidence type="ECO:0000256" key="2">
    <source>
        <dbReference type="ARBA" id="ARBA00010075"/>
    </source>
</evidence>
<name>A0A6H0TMT6_BACTU</name>
<comment type="function">
    <text evidence="1">Involved in the transposition of the insertion sequence.</text>
</comment>
<evidence type="ECO:0000256" key="3">
    <source>
        <dbReference type="ARBA" id="ARBA00022578"/>
    </source>
</evidence>
<evidence type="ECO:0000313" key="8">
    <source>
        <dbReference type="Proteomes" id="UP000501374"/>
    </source>
</evidence>
<keyword evidence="3" id="KW-0815">Transposition</keyword>
<proteinExistence type="inferred from homology"/>
<evidence type="ECO:0000313" key="7">
    <source>
        <dbReference type="EMBL" id="QIW22471.1"/>
    </source>
</evidence>
<dbReference type="Pfam" id="PF01609">
    <property type="entry name" value="DDE_Tnp_1"/>
    <property type="match status" value="1"/>
</dbReference>
<dbReference type="AlphaFoldDB" id="A0A6H0TMT6"/>
<organism evidence="7 8">
    <name type="scientific">Bacillus thuringiensis serovar andalousiensis</name>
    <dbReference type="NCBI Taxonomy" id="257985"/>
    <lineage>
        <taxon>Bacteria</taxon>
        <taxon>Bacillati</taxon>
        <taxon>Bacillota</taxon>
        <taxon>Bacilli</taxon>
        <taxon>Bacillales</taxon>
        <taxon>Bacillaceae</taxon>
        <taxon>Bacillus</taxon>
        <taxon>Bacillus cereus group</taxon>
    </lineage>
</organism>
<dbReference type="SUPFAM" id="SSF53098">
    <property type="entry name" value="Ribonuclease H-like"/>
    <property type="match status" value="1"/>
</dbReference>
<protein>
    <submittedName>
        <fullName evidence="7">IS4 family transposase</fullName>
    </submittedName>
</protein>
<comment type="similarity">
    <text evidence="2">Belongs to the transposase 11 family.</text>
</comment>
<dbReference type="RefSeq" id="WP_172555961.1">
    <property type="nucleotide sequence ID" value="NZ_CP035727.2"/>
</dbReference>
<evidence type="ECO:0000256" key="5">
    <source>
        <dbReference type="ARBA" id="ARBA00023172"/>
    </source>
</evidence>
<dbReference type="PANTHER" id="PTHR33258:SF1">
    <property type="entry name" value="TRANSPOSASE INSL FOR INSERTION SEQUENCE ELEMENT IS186A-RELATED"/>
    <property type="match status" value="1"/>
</dbReference>
<dbReference type="EMBL" id="CP035727">
    <property type="protein sequence ID" value="QIW22471.1"/>
    <property type="molecule type" value="Genomic_DNA"/>
</dbReference>
<dbReference type="InterPro" id="IPR012337">
    <property type="entry name" value="RNaseH-like_sf"/>
</dbReference>
<sequence>MNISISNEFQLLSQELQQVFSSQTLKQIARQTGFVQRTSKYRAQDLSALCIGLGQDIASHSLNRLCGALEENTGILMSPEGLNQRFNANAVTFLRTIFSKLIQAQFLSTTTIPHSFSEYFRRIRILDATTFQVSDMLSTVYPGSGGSGKASGVKVQLEYDLLSGQFLHVQVAPGKQNDVNYGKEIQSTVDLQDLCIRDLGYFSLSDFDAIQQKGAYYLSRLKMNTKIYQKNADVMYFKNGVLKKNSEFFNIALEEIMSQIKPGELYEIPLAYVGRDYKLPVRVVIYKLTPEQKEQRLKDRAYKEKKKRITYSERTKQLQEINVYITNIPSEYVPKECIHDLYSLRWQIEIIFKTWKSIFRRHHNTNVKIERLECHLYGKLIALLLSSTIMYQMRRLLVIKKQKELSEVKAMYMIYDYFKKLYRYMQQQTTHLSKSLLRLFYLLEKNGKKSHRYQKKTVFDILGVAYEYYLSPKKSA</sequence>
<dbReference type="InterPro" id="IPR047952">
    <property type="entry name" value="Transpos_IS4"/>
</dbReference>
<dbReference type="PANTHER" id="PTHR33258">
    <property type="entry name" value="TRANSPOSASE INSL FOR INSERTION SEQUENCE ELEMENT IS186A-RELATED"/>
    <property type="match status" value="1"/>
</dbReference>
<dbReference type="NCBIfam" id="NF033592">
    <property type="entry name" value="transpos_IS4_1"/>
    <property type="match status" value="1"/>
</dbReference>
<evidence type="ECO:0000256" key="1">
    <source>
        <dbReference type="ARBA" id="ARBA00002286"/>
    </source>
</evidence>